<evidence type="ECO:0000313" key="9">
    <source>
        <dbReference type="Proteomes" id="UP000076715"/>
    </source>
</evidence>
<dbReference type="SUPFAM" id="SSF54292">
    <property type="entry name" value="2Fe-2S ferredoxin-like"/>
    <property type="match status" value="1"/>
</dbReference>
<dbReference type="PANTHER" id="PTHR23426:SF65">
    <property type="entry name" value="FERREDOXIN-2, MITOCHONDRIAL"/>
    <property type="match status" value="1"/>
</dbReference>
<dbReference type="Gene3D" id="3.10.20.30">
    <property type="match status" value="1"/>
</dbReference>
<organism evidence="8 9">
    <name type="scientific">Aquimarina aggregata</name>
    <dbReference type="NCBI Taxonomy" id="1642818"/>
    <lineage>
        <taxon>Bacteria</taxon>
        <taxon>Pseudomonadati</taxon>
        <taxon>Bacteroidota</taxon>
        <taxon>Flavobacteriia</taxon>
        <taxon>Flavobacteriales</taxon>
        <taxon>Flavobacteriaceae</taxon>
        <taxon>Aquimarina</taxon>
    </lineage>
</organism>
<keyword evidence="9" id="KW-1185">Reference proteome</keyword>
<comment type="caution">
    <text evidence="8">The sequence shown here is derived from an EMBL/GenBank/DDBJ whole genome shotgun (WGS) entry which is preliminary data.</text>
</comment>
<dbReference type="PRINTS" id="PR00355">
    <property type="entry name" value="ADRENODOXIN"/>
</dbReference>
<proteinExistence type="inferred from homology"/>
<evidence type="ECO:0000256" key="1">
    <source>
        <dbReference type="ARBA" id="ARBA00010914"/>
    </source>
</evidence>
<comment type="similarity">
    <text evidence="1">Belongs to the adrenodoxin/putidaredoxin family.</text>
</comment>
<gene>
    <name evidence="8" type="ORF">AWE51_17940</name>
</gene>
<dbReference type="STRING" id="1642818.AWE51_17940"/>
<evidence type="ECO:0000259" key="7">
    <source>
        <dbReference type="PROSITE" id="PS51085"/>
    </source>
</evidence>
<dbReference type="InterPro" id="IPR012675">
    <property type="entry name" value="Beta-grasp_dom_sf"/>
</dbReference>
<reference evidence="8 9" key="1">
    <citation type="submission" date="2016-01" db="EMBL/GenBank/DDBJ databases">
        <title>The draft genome sequence of Aquimarina sp. RZW4-3-2.</title>
        <authorList>
            <person name="Wang Y."/>
        </authorList>
    </citation>
    <scope>NUCLEOTIDE SEQUENCE [LARGE SCALE GENOMIC DNA]</scope>
    <source>
        <strain evidence="8 9">RZW4-3-2</strain>
    </source>
</reference>
<evidence type="ECO:0000256" key="3">
    <source>
        <dbReference type="ARBA" id="ARBA00022723"/>
    </source>
</evidence>
<keyword evidence="4" id="KW-0408">Iron</keyword>
<dbReference type="InterPro" id="IPR036010">
    <property type="entry name" value="2Fe-2S_ferredoxin-like_sf"/>
</dbReference>
<feature type="domain" description="2Fe-2S ferredoxin-type" evidence="7">
    <location>
        <begin position="2"/>
        <end position="104"/>
    </location>
</feature>
<dbReference type="InterPro" id="IPR001041">
    <property type="entry name" value="2Fe-2S_ferredoxin-type"/>
</dbReference>
<evidence type="ECO:0000256" key="2">
    <source>
        <dbReference type="ARBA" id="ARBA00022714"/>
    </source>
</evidence>
<dbReference type="RefSeq" id="WP_066319485.1">
    <property type="nucleotide sequence ID" value="NZ_CANLSS010000003.1"/>
</dbReference>
<keyword evidence="2" id="KW-0001">2Fe-2S</keyword>
<accession>A0A162X5Z5</accession>
<dbReference type="Pfam" id="PF00111">
    <property type="entry name" value="Fer2"/>
    <property type="match status" value="1"/>
</dbReference>
<protein>
    <recommendedName>
        <fullName evidence="7">2Fe-2S ferredoxin-type domain-containing protein</fullName>
    </recommendedName>
</protein>
<dbReference type="EMBL" id="LQRT01000058">
    <property type="protein sequence ID" value="KZS38434.1"/>
    <property type="molecule type" value="Genomic_DNA"/>
</dbReference>
<dbReference type="OrthoDB" id="9799640at2"/>
<keyword evidence="3" id="KW-0479">Metal-binding</keyword>
<evidence type="ECO:0000256" key="6">
    <source>
        <dbReference type="ARBA" id="ARBA00034078"/>
    </source>
</evidence>
<dbReference type="InterPro" id="IPR001055">
    <property type="entry name" value="Adrenodoxin-like"/>
</dbReference>
<sequence>MAKITFITTENKSIILEGTTGSLMQLAVDNSIPGIDGDCGGVCSCATCHVHVHPEHVEKTGEASEIETDMLELNDHYNEYSRLCCQIEINEKLDGVVLQVAESE</sequence>
<keyword evidence="5" id="KW-0411">Iron-sulfur</keyword>
<comment type="cofactor">
    <cofactor evidence="6">
        <name>[2Fe-2S] cluster</name>
        <dbReference type="ChEBI" id="CHEBI:190135"/>
    </cofactor>
</comment>
<evidence type="ECO:0000256" key="5">
    <source>
        <dbReference type="ARBA" id="ARBA00023014"/>
    </source>
</evidence>
<dbReference type="GO" id="GO:0051537">
    <property type="term" value="F:2 iron, 2 sulfur cluster binding"/>
    <property type="evidence" value="ECO:0007669"/>
    <property type="project" value="UniProtKB-KW"/>
</dbReference>
<evidence type="ECO:0000256" key="4">
    <source>
        <dbReference type="ARBA" id="ARBA00023004"/>
    </source>
</evidence>
<name>A0A162X5Z5_9FLAO</name>
<dbReference type="PROSITE" id="PS51085">
    <property type="entry name" value="2FE2S_FER_2"/>
    <property type="match status" value="1"/>
</dbReference>
<dbReference type="GO" id="GO:0046872">
    <property type="term" value="F:metal ion binding"/>
    <property type="evidence" value="ECO:0007669"/>
    <property type="project" value="UniProtKB-KW"/>
</dbReference>
<dbReference type="Proteomes" id="UP000076715">
    <property type="component" value="Unassembled WGS sequence"/>
</dbReference>
<evidence type="ECO:0000313" key="8">
    <source>
        <dbReference type="EMBL" id="KZS38434.1"/>
    </source>
</evidence>
<dbReference type="PANTHER" id="PTHR23426">
    <property type="entry name" value="FERREDOXIN/ADRENODOXIN"/>
    <property type="match status" value="1"/>
</dbReference>
<dbReference type="AlphaFoldDB" id="A0A162X5Z5"/>
<dbReference type="GO" id="GO:0140647">
    <property type="term" value="P:P450-containing electron transport chain"/>
    <property type="evidence" value="ECO:0007669"/>
    <property type="project" value="InterPro"/>
</dbReference>
<dbReference type="GO" id="GO:0009055">
    <property type="term" value="F:electron transfer activity"/>
    <property type="evidence" value="ECO:0007669"/>
    <property type="project" value="TreeGrafter"/>
</dbReference>